<dbReference type="Pfam" id="PF14204">
    <property type="entry name" value="Ribosomal_L18_c"/>
    <property type="match status" value="1"/>
</dbReference>
<protein>
    <recommendedName>
        <fullName evidence="6">Large ribosomal subunit protein uL18 C-terminal eukaryotes domain-containing protein</fullName>
    </recommendedName>
</protein>
<evidence type="ECO:0000256" key="1">
    <source>
        <dbReference type="ARBA" id="ARBA00004496"/>
    </source>
</evidence>
<organism evidence="7 8">
    <name type="scientific">Tetraparma gracilis</name>
    <dbReference type="NCBI Taxonomy" id="2962635"/>
    <lineage>
        <taxon>Eukaryota</taxon>
        <taxon>Sar</taxon>
        <taxon>Stramenopiles</taxon>
        <taxon>Ochrophyta</taxon>
        <taxon>Bolidophyceae</taxon>
        <taxon>Parmales</taxon>
        <taxon>Triparmaceae</taxon>
        <taxon>Tetraparma</taxon>
    </lineage>
</organism>
<keyword evidence="3" id="KW-0963">Cytoplasm</keyword>
<comment type="caution">
    <text evidence="7">The sequence shown here is derived from an EMBL/GenBank/DDBJ whole genome shotgun (WGS) entry which is preliminary data.</text>
</comment>
<dbReference type="PANTHER" id="PTHR23410:SF12">
    <property type="entry name" value="LARGE RIBOSOMAL SUBUNIT PROTEIN UL18"/>
    <property type="match status" value="1"/>
</dbReference>
<keyword evidence="4" id="KW-0689">Ribosomal protein</keyword>
<dbReference type="InterPro" id="IPR005485">
    <property type="entry name" value="Rbsml_uL18_euk_arch"/>
</dbReference>
<feature type="non-terminal residue" evidence="7">
    <location>
        <position position="1"/>
    </location>
</feature>
<evidence type="ECO:0000259" key="6">
    <source>
        <dbReference type="Pfam" id="PF14204"/>
    </source>
</evidence>
<dbReference type="InterPro" id="IPR057268">
    <property type="entry name" value="Ribosomal_L18"/>
</dbReference>
<proteinExistence type="inferred from homology"/>
<dbReference type="Pfam" id="PF17144">
    <property type="entry name" value="Ribosomal_L5e"/>
    <property type="match status" value="1"/>
</dbReference>
<dbReference type="InterPro" id="IPR025607">
    <property type="entry name" value="Ribosomal_uL18_C_euk"/>
</dbReference>
<dbReference type="EMBL" id="BRYB01002646">
    <property type="protein sequence ID" value="GMI23249.1"/>
    <property type="molecule type" value="Genomic_DNA"/>
</dbReference>
<evidence type="ECO:0000313" key="7">
    <source>
        <dbReference type="EMBL" id="GMI23249.1"/>
    </source>
</evidence>
<keyword evidence="5" id="KW-0687">Ribonucleoprotein</keyword>
<evidence type="ECO:0000313" key="8">
    <source>
        <dbReference type="Proteomes" id="UP001165060"/>
    </source>
</evidence>
<keyword evidence="8" id="KW-1185">Reference proteome</keyword>
<dbReference type="SUPFAM" id="SSF53137">
    <property type="entry name" value="Translational machinery components"/>
    <property type="match status" value="1"/>
</dbReference>
<name>A0ABQ6MBI2_9STRA</name>
<evidence type="ECO:0000256" key="3">
    <source>
        <dbReference type="ARBA" id="ARBA00022490"/>
    </source>
</evidence>
<dbReference type="PANTHER" id="PTHR23410">
    <property type="entry name" value="RIBOSOMAL PROTEIN L5-RELATED"/>
    <property type="match status" value="1"/>
</dbReference>
<comment type="subcellular location">
    <subcellularLocation>
        <location evidence="1">Cytoplasm</location>
    </subcellularLocation>
</comment>
<accession>A0ABQ6MBI2</accession>
<evidence type="ECO:0000256" key="4">
    <source>
        <dbReference type="ARBA" id="ARBA00022980"/>
    </source>
</evidence>
<feature type="domain" description="Large ribosomal subunit protein uL18 C-terminal eukaryotes" evidence="6">
    <location>
        <begin position="195"/>
        <end position="245"/>
    </location>
</feature>
<sequence length="253" mass="28166">FIVRFTNTKVITQIAYATISGDIIMCQASSTELPRYGLPTGLKNYAAAYCTGLLCARRLLQKLGLDKLYEGNDEVDGEVVKTEHNGKTYYVADVDEDKRPFRALLDVGTKATTTGSRIFGALKGACDGGLDVPHSEKRFPGYDRDTKKYDAEFHAGLIKGAAVSEFMEYLEEEDNAKYKEQFKTYIAADIGPDDLEELYESVHGAIRADPSPAPKVPYAVDKKYKRKSKISYTERKAKIQAKKDAKEAEDDSE</sequence>
<dbReference type="PRINTS" id="PR00058">
    <property type="entry name" value="RIBOSOMALL5"/>
</dbReference>
<evidence type="ECO:0000256" key="5">
    <source>
        <dbReference type="ARBA" id="ARBA00023274"/>
    </source>
</evidence>
<dbReference type="CDD" id="cd00432">
    <property type="entry name" value="Ribosomal_L18_L5e"/>
    <property type="match status" value="1"/>
</dbReference>
<gene>
    <name evidence="7" type="ORF">TeGR_g13311</name>
</gene>
<reference evidence="7 8" key="1">
    <citation type="journal article" date="2023" name="Commun. Biol.">
        <title>Genome analysis of Parmales, the sister group of diatoms, reveals the evolutionary specialization of diatoms from phago-mixotrophs to photoautotrophs.</title>
        <authorList>
            <person name="Ban H."/>
            <person name="Sato S."/>
            <person name="Yoshikawa S."/>
            <person name="Yamada K."/>
            <person name="Nakamura Y."/>
            <person name="Ichinomiya M."/>
            <person name="Sato N."/>
            <person name="Blanc-Mathieu R."/>
            <person name="Endo H."/>
            <person name="Kuwata A."/>
            <person name="Ogata H."/>
        </authorList>
    </citation>
    <scope>NUCLEOTIDE SEQUENCE [LARGE SCALE GENOMIC DNA]</scope>
</reference>
<dbReference type="Gene3D" id="3.30.420.100">
    <property type="match status" value="1"/>
</dbReference>
<dbReference type="Proteomes" id="UP001165060">
    <property type="component" value="Unassembled WGS sequence"/>
</dbReference>
<comment type="similarity">
    <text evidence="2">Belongs to the universal ribosomal protein uL18 family.</text>
</comment>
<evidence type="ECO:0000256" key="2">
    <source>
        <dbReference type="ARBA" id="ARBA00007116"/>
    </source>
</evidence>